<feature type="region of interest" description="Disordered" evidence="9">
    <location>
        <begin position="849"/>
        <end position="909"/>
    </location>
</feature>
<feature type="compositionally biased region" description="Basic residues" evidence="9">
    <location>
        <begin position="1442"/>
        <end position="1456"/>
    </location>
</feature>
<dbReference type="InterPro" id="IPR000504">
    <property type="entry name" value="RRM_dom"/>
</dbReference>
<feature type="region of interest" description="Disordered" evidence="9">
    <location>
        <begin position="148"/>
        <end position="221"/>
    </location>
</feature>
<feature type="compositionally biased region" description="Basic and acidic residues" evidence="9">
    <location>
        <begin position="483"/>
        <end position="495"/>
    </location>
</feature>
<dbReference type="GO" id="GO:0045944">
    <property type="term" value="P:positive regulation of transcription by RNA polymerase II"/>
    <property type="evidence" value="ECO:0007669"/>
    <property type="project" value="TreeGrafter"/>
</dbReference>
<keyword evidence="6" id="KW-0804">Transcription</keyword>
<keyword evidence="4" id="KW-0805">Transcription regulation</keyword>
<proteinExistence type="predicted"/>
<dbReference type="PROSITE" id="PS50102">
    <property type="entry name" value="RRM"/>
    <property type="match status" value="1"/>
</dbReference>
<feature type="compositionally biased region" description="Basic and acidic residues" evidence="9">
    <location>
        <begin position="402"/>
        <end position="424"/>
    </location>
</feature>
<feature type="compositionally biased region" description="Basic residues" evidence="9">
    <location>
        <begin position="1343"/>
        <end position="1352"/>
    </location>
</feature>
<accession>A0AAV6ZPY7</accession>
<feature type="compositionally biased region" description="Low complexity" evidence="9">
    <location>
        <begin position="1366"/>
        <end position="1389"/>
    </location>
</feature>
<dbReference type="SUPFAM" id="SSF54928">
    <property type="entry name" value="RNA-binding domain, RBD"/>
    <property type="match status" value="1"/>
</dbReference>
<feature type="compositionally biased region" description="Polar residues" evidence="9">
    <location>
        <begin position="1040"/>
        <end position="1051"/>
    </location>
</feature>
<gene>
    <name evidence="11" type="ORF">GDO81_004024</name>
</gene>
<dbReference type="CDD" id="cd12624">
    <property type="entry name" value="RRM_PRC"/>
    <property type="match status" value="1"/>
</dbReference>
<feature type="region of interest" description="Disordered" evidence="9">
    <location>
        <begin position="1207"/>
        <end position="1234"/>
    </location>
</feature>
<evidence type="ECO:0000256" key="4">
    <source>
        <dbReference type="ARBA" id="ARBA00023015"/>
    </source>
</evidence>
<dbReference type="FunFam" id="3.30.70.330:FF:001301">
    <property type="entry name" value="Peroxisome proliferator-activated receptor gamma, coactivator-related 1"/>
    <property type="match status" value="1"/>
</dbReference>
<evidence type="ECO:0000256" key="8">
    <source>
        <dbReference type="PROSITE-ProRule" id="PRU00176"/>
    </source>
</evidence>
<keyword evidence="3 8" id="KW-0694">RNA-binding</keyword>
<name>A0AAV6ZPY7_ENGPU</name>
<evidence type="ECO:0000256" key="6">
    <source>
        <dbReference type="ARBA" id="ARBA00023163"/>
    </source>
</evidence>
<comment type="caution">
    <text evidence="11">The sequence shown here is derived from an EMBL/GenBank/DDBJ whole genome shotgun (WGS) entry which is preliminary data.</text>
</comment>
<feature type="domain" description="RRM" evidence="10">
    <location>
        <begin position="1481"/>
        <end position="1558"/>
    </location>
</feature>
<dbReference type="EMBL" id="WNYA01000011">
    <property type="protein sequence ID" value="KAG8551243.1"/>
    <property type="molecule type" value="Genomic_DNA"/>
</dbReference>
<evidence type="ECO:0000256" key="2">
    <source>
        <dbReference type="ARBA" id="ARBA00022553"/>
    </source>
</evidence>
<feature type="compositionally biased region" description="Basic residues" evidence="9">
    <location>
        <begin position="175"/>
        <end position="184"/>
    </location>
</feature>
<dbReference type="GO" id="GO:0005634">
    <property type="term" value="C:nucleus"/>
    <property type="evidence" value="ECO:0007669"/>
    <property type="project" value="UniProtKB-SubCell"/>
</dbReference>
<dbReference type="Pfam" id="PF00076">
    <property type="entry name" value="RRM_1"/>
    <property type="match status" value="1"/>
</dbReference>
<feature type="compositionally biased region" description="Basic and acidic residues" evidence="9">
    <location>
        <begin position="1289"/>
        <end position="1298"/>
    </location>
</feature>
<evidence type="ECO:0000256" key="7">
    <source>
        <dbReference type="ARBA" id="ARBA00023242"/>
    </source>
</evidence>
<feature type="region of interest" description="Disordered" evidence="9">
    <location>
        <begin position="1079"/>
        <end position="1105"/>
    </location>
</feature>
<feature type="compositionally biased region" description="Low complexity" evidence="9">
    <location>
        <begin position="1409"/>
        <end position="1441"/>
    </location>
</feature>
<evidence type="ECO:0000256" key="9">
    <source>
        <dbReference type="SAM" id="MobiDB-lite"/>
    </source>
</evidence>
<evidence type="ECO:0000259" key="10">
    <source>
        <dbReference type="PROSITE" id="PS50102"/>
    </source>
</evidence>
<keyword evidence="2" id="KW-0597">Phosphoprotein</keyword>
<feature type="region of interest" description="Disordered" evidence="9">
    <location>
        <begin position="1248"/>
        <end position="1465"/>
    </location>
</feature>
<keyword evidence="12" id="KW-1185">Reference proteome</keyword>
<feature type="region of interest" description="Disordered" evidence="9">
    <location>
        <begin position="938"/>
        <end position="959"/>
    </location>
</feature>
<feature type="compositionally biased region" description="Basic residues" evidence="9">
    <location>
        <begin position="1390"/>
        <end position="1408"/>
    </location>
</feature>
<evidence type="ECO:0000256" key="1">
    <source>
        <dbReference type="ARBA" id="ARBA00004123"/>
    </source>
</evidence>
<comment type="subcellular location">
    <subcellularLocation>
        <location evidence="1">Nucleus</location>
    </subcellularLocation>
</comment>
<reference evidence="11" key="1">
    <citation type="thesis" date="2020" institute="ProQuest LLC" country="789 East Eisenhower Parkway, Ann Arbor, MI, USA">
        <title>Comparative Genomics and Chromosome Evolution.</title>
        <authorList>
            <person name="Mudd A.B."/>
        </authorList>
    </citation>
    <scope>NUCLEOTIDE SEQUENCE</scope>
    <source>
        <strain evidence="11">237g6f4</strain>
        <tissue evidence="11">Blood</tissue>
    </source>
</reference>
<evidence type="ECO:0000256" key="3">
    <source>
        <dbReference type="ARBA" id="ARBA00022884"/>
    </source>
</evidence>
<feature type="region of interest" description="Disordered" evidence="9">
    <location>
        <begin position="1040"/>
        <end position="1060"/>
    </location>
</feature>
<dbReference type="GO" id="GO:0003723">
    <property type="term" value="F:RNA binding"/>
    <property type="evidence" value="ECO:0007669"/>
    <property type="project" value="UniProtKB-UniRule"/>
</dbReference>
<organism evidence="11 12">
    <name type="scientific">Engystomops pustulosus</name>
    <name type="common">Tungara frog</name>
    <name type="synonym">Physalaemus pustulosus</name>
    <dbReference type="NCBI Taxonomy" id="76066"/>
    <lineage>
        <taxon>Eukaryota</taxon>
        <taxon>Metazoa</taxon>
        <taxon>Chordata</taxon>
        <taxon>Craniata</taxon>
        <taxon>Vertebrata</taxon>
        <taxon>Euteleostomi</taxon>
        <taxon>Amphibia</taxon>
        <taxon>Batrachia</taxon>
        <taxon>Anura</taxon>
        <taxon>Neobatrachia</taxon>
        <taxon>Hyloidea</taxon>
        <taxon>Leptodactylidae</taxon>
        <taxon>Leiuperinae</taxon>
        <taxon>Engystomops</taxon>
    </lineage>
</organism>
<dbReference type="PANTHER" id="PTHR15528">
    <property type="entry name" value="PEROXISOME PROLIFERATOR ACTIVATED RECEPTOR GAMMA COACTIVATOR 1 PGC-1 -RELATED"/>
    <property type="match status" value="1"/>
</dbReference>
<dbReference type="EMBL" id="WNYA01000011">
    <property type="protein sequence ID" value="KAG8551242.1"/>
    <property type="molecule type" value="Genomic_DNA"/>
</dbReference>
<dbReference type="InterPro" id="IPR034834">
    <property type="entry name" value="PRC_RRM"/>
</dbReference>
<feature type="compositionally biased region" description="Basic and acidic residues" evidence="9">
    <location>
        <begin position="513"/>
        <end position="531"/>
    </location>
</feature>
<feature type="compositionally biased region" description="Basic and acidic residues" evidence="9">
    <location>
        <begin position="349"/>
        <end position="372"/>
    </location>
</feature>
<evidence type="ECO:0000313" key="12">
    <source>
        <dbReference type="Proteomes" id="UP000824782"/>
    </source>
</evidence>
<dbReference type="GO" id="GO:0003712">
    <property type="term" value="F:transcription coregulator activity"/>
    <property type="evidence" value="ECO:0007669"/>
    <property type="project" value="InterPro"/>
</dbReference>
<feature type="compositionally biased region" description="Polar residues" evidence="9">
    <location>
        <begin position="455"/>
        <end position="474"/>
    </location>
</feature>
<feature type="compositionally biased region" description="Polar residues" evidence="9">
    <location>
        <begin position="1265"/>
        <end position="1274"/>
    </location>
</feature>
<keyword evidence="7" id="KW-0539">Nucleus</keyword>
<keyword evidence="5" id="KW-0010">Activator</keyword>
<dbReference type="InterPro" id="IPR035979">
    <property type="entry name" value="RBD_domain_sf"/>
</dbReference>
<feature type="compositionally biased region" description="Polar residues" evidence="9">
    <location>
        <begin position="338"/>
        <end position="348"/>
    </location>
</feature>
<feature type="compositionally biased region" description="Basic residues" evidence="9">
    <location>
        <begin position="425"/>
        <end position="441"/>
    </location>
</feature>
<dbReference type="InterPro" id="IPR034605">
    <property type="entry name" value="PGC-1"/>
</dbReference>
<evidence type="ECO:0000313" key="11">
    <source>
        <dbReference type="EMBL" id="KAG8551242.1"/>
    </source>
</evidence>
<dbReference type="Gene3D" id="3.30.70.330">
    <property type="match status" value="1"/>
</dbReference>
<dbReference type="Proteomes" id="UP000824782">
    <property type="component" value="Unassembled WGS sequence"/>
</dbReference>
<dbReference type="InterPro" id="IPR012677">
    <property type="entry name" value="Nucleotide-bd_a/b_plait_sf"/>
</dbReference>
<feature type="region of interest" description="Disordered" evidence="9">
    <location>
        <begin position="323"/>
        <end position="638"/>
    </location>
</feature>
<dbReference type="PANTHER" id="PTHR15528:SF5">
    <property type="entry name" value="PEROXISOME PROLIFERATOR-ACTIVATED RECEPTOR GAMMA COACTIVATOR-RELATED PROTEIN 1"/>
    <property type="match status" value="1"/>
</dbReference>
<feature type="compositionally biased region" description="Polar residues" evidence="9">
    <location>
        <begin position="1317"/>
        <end position="1330"/>
    </location>
</feature>
<sequence>MAARWGTGEETLTIGGMELFTAGGPLQCHDLEEDETCDGLSDLTLSSLDAGGLLGSFQGYIDNSIISIIDDPGAQAEHKDPFDENELSLLNALTEILDNADDENMSPFDTIPDTELLVSPRDRDGSTKLLCLSRTPPDHEMFSVDAQRRAASSKMDGRCSGPNWDLFPDTISSTPKRRSRHKSLRGCLPRRAETEATQQRSDGEDEEVPSPGDVADKNSSVIALDRNVDTDADNNDGDQEQLLMQGTPCIINTENVALNDLVKYMHPYCLPSITMCLESEDDDNLLSDTVYLEIVSDQGECIKVPVVVEPPPEVLCTESLDGIEGMDLDGDNLPEPPSSSEQGVPEMENTNKMDCTDKPDEKNKAMEEKSESLPELEELSSQPPAADVKCLNVDDNFNSKENVQDCKKSSDPDTTRLATKEKAPLKGKRSKSKSKKSKSKAKIVTEDKSPDSPAPVQSITQPLTSRPSNPSLQESDFLIKTLDQVKKESQMELRSSKISRTKGRTRPSVDCSTAEKRMTEKTVKLVTKEIEQVVPPEVANVDKNLEPTPILEQPKSEESPDSSLKASETCGGEEQSSNGEAGASKVEDTQDGDSSDLTKEVKPKSLSLSEYRKRLQHRKPIPDRDNMSCSKWPTVPEPPTELAELPCLVVPAQSKKQSGEVSACPASKAANVPPQNLPVATTSVQTTLPPNPSISQEVRQPCPAVVEVAPPPMITPQPNMPPPFYPPVWPNVLPHPYYPGMPPPPAVPHYPDVMPPVMPVQPPPVMTWPSFPPPPIAVPPVHPAGWVSGPPMPFWPNPQMTLGMPEMPVPFSATSFPVPPDQKMLQEAIVQPNESRPQTAAPQIAQTNSMPVRKSENRVGQKVPKAAAKTEAIRPDKNLSPAHKAETSLAMKTTKKSQDVPPPDTKKANIPVADLKSANQVVIKIMEILKKAQKLGFQIKPSSSPSSSNTQPGVQVAPAPLKQMAQAEVKVQEVTNLPIQETPVHGEPATMEKPAAEKIPTMGGEPVHKVAEVKVEPTIIMSDKEKESSVFLPRAETLCTSEETSQTIAQSEQKEPEKSFACESGIEATDLTSLLEQFEQSEAKEERLPQNPDKLAVGNSGTGKTLEKKIHEKQLAPELLNTAGLTPPATPPHQLWKSVVAGPLAAKSKSLHGQEKTSSPLKTAKLIEAKPLPQSRLKNRNVVPSVALPPIHVASGDHDYCILSSQRAENKETSDASPAAPSRCEEGSRWNVKHHPNITIKPIVQFNKPQQSKACPKQPPPSAPSAVTNQSTTCGPIRPVAPCDSIQDNSRDPLDHRTNVMAKPAVSSPPGSVLMSPDSSPCRSENGQSRTDLKRGGAPVSRRALRCYRKYKGSPSPQKSSRRGRSSGSRSDSRSSSSSSSRSRSGSPASKRRRTSRYRSRSRHRSRSSSRSSYGSRRSSRSSSSCSSRSCSCSLSSSGSRSRSRSPYRRRYRSRSRRYESRESFNRRQMFHKERAIEERRVVYIGKINSQMTRSELRRRFSVFGDIEECTIHFREEGDNYGFVTYRCTREAFAAIENGHKLRLPDELPFDLCFGGRRQFCKSNYADLDSNCDDFDPAPVRSKFETLDFDTLLKQAQKNIRR</sequence>
<evidence type="ECO:0000256" key="5">
    <source>
        <dbReference type="ARBA" id="ARBA00023159"/>
    </source>
</evidence>
<dbReference type="SMART" id="SM00360">
    <property type="entry name" value="RRM"/>
    <property type="match status" value="1"/>
</dbReference>
<protein>
    <recommendedName>
        <fullName evidence="10">RRM domain-containing protein</fullName>
    </recommendedName>
</protein>